<keyword evidence="2" id="KW-1185">Reference proteome</keyword>
<sequence>MAIYYKSADLNAVLPTQWADIPQLTPLVFKGMELVDAFNVTLTLPMIKLHGPPPSGALIAIRLVQDGGTVLSELEWVGNGQIMFYPFLSATSDIVSRGGKVTISAQWRVTNTSLQYKASGLGYLTVIVDQKSQ</sequence>
<evidence type="ECO:0000313" key="2">
    <source>
        <dbReference type="Proteomes" id="UP000014540"/>
    </source>
</evidence>
<dbReference type="RefSeq" id="WP_016551398.1">
    <property type="nucleotide sequence ID" value="NZ_AKWZ02000012.1"/>
</dbReference>
<dbReference type="AlphaFoldDB" id="S3USZ7"/>
<reference evidence="1" key="1">
    <citation type="submission" date="2013-04" db="EMBL/GenBank/DDBJ databases">
        <authorList>
            <person name="Harkins D.M."/>
            <person name="Durkin A.S."/>
            <person name="Selengut J.D."/>
            <person name="Sanka R."/>
            <person name="DePew J."/>
            <person name="Purushe J."/>
            <person name="Ahmed A."/>
            <person name="van der Linden H."/>
            <person name="Goris M.G.A."/>
            <person name="Hartskeerl R.A."/>
            <person name="Vinetz J.M."/>
            <person name="Sutton G.G."/>
            <person name="Nelson W.C."/>
            <person name="Fouts D.E."/>
        </authorList>
    </citation>
    <scope>NUCLEOTIDE SEQUENCE [LARGE SCALE GENOMIC DNA]</scope>
    <source>
        <strain evidence="1">BUT 6</strain>
    </source>
</reference>
<dbReference type="OrthoDB" id="329155at2"/>
<organism evidence="1 2">
    <name type="scientific">Leptospira fainei serovar Hurstbridge str. BUT 6</name>
    <dbReference type="NCBI Taxonomy" id="1193011"/>
    <lineage>
        <taxon>Bacteria</taxon>
        <taxon>Pseudomonadati</taxon>
        <taxon>Spirochaetota</taxon>
        <taxon>Spirochaetia</taxon>
        <taxon>Leptospirales</taxon>
        <taxon>Leptospiraceae</taxon>
        <taxon>Leptospira</taxon>
    </lineage>
</organism>
<comment type="caution">
    <text evidence="1">The sequence shown here is derived from an EMBL/GenBank/DDBJ whole genome shotgun (WGS) entry which is preliminary data.</text>
</comment>
<gene>
    <name evidence="1" type="ORF">LEP1GSC058_0270</name>
</gene>
<name>S3USZ7_9LEPT</name>
<proteinExistence type="predicted"/>
<protein>
    <submittedName>
        <fullName evidence="1">Uncharacterized protein</fullName>
    </submittedName>
</protein>
<dbReference type="Proteomes" id="UP000014540">
    <property type="component" value="Unassembled WGS sequence"/>
</dbReference>
<accession>S3USZ7</accession>
<evidence type="ECO:0000313" key="1">
    <source>
        <dbReference type="EMBL" id="EPG72408.1"/>
    </source>
</evidence>
<dbReference type="EMBL" id="AKWZ02000012">
    <property type="protein sequence ID" value="EPG72408.1"/>
    <property type="molecule type" value="Genomic_DNA"/>
</dbReference>